<proteinExistence type="predicted"/>
<reference evidence="1 2" key="1">
    <citation type="submission" date="2019-05" db="EMBL/GenBank/DDBJ databases">
        <title>Genome sequence of Cellulomonas hominis strain CS1.</title>
        <authorList>
            <person name="Belmont J."/>
            <person name="Maclea K.S."/>
        </authorList>
    </citation>
    <scope>NUCLEOTIDE SEQUENCE [LARGE SCALE GENOMIC DNA]</scope>
    <source>
        <strain evidence="1 2">CS1</strain>
    </source>
</reference>
<dbReference type="RefSeq" id="WP_154728033.1">
    <property type="nucleotide sequence ID" value="NZ_SZYE01000006.1"/>
</dbReference>
<name>A0A7Z8K2T5_9CELL</name>
<accession>A0A7Z8K2T5</accession>
<gene>
    <name evidence="1" type="ORF">FA014_01960</name>
</gene>
<dbReference type="AlphaFoldDB" id="A0A7Z8K2T5"/>
<evidence type="ECO:0000313" key="1">
    <source>
        <dbReference type="EMBL" id="TKR27145.1"/>
    </source>
</evidence>
<dbReference type="EMBL" id="SZYE01000006">
    <property type="protein sequence ID" value="TKR27145.1"/>
    <property type="molecule type" value="Genomic_DNA"/>
</dbReference>
<organism evidence="1 2">
    <name type="scientific">Cellulomonas hominis</name>
    <dbReference type="NCBI Taxonomy" id="156981"/>
    <lineage>
        <taxon>Bacteria</taxon>
        <taxon>Bacillati</taxon>
        <taxon>Actinomycetota</taxon>
        <taxon>Actinomycetes</taxon>
        <taxon>Micrococcales</taxon>
        <taxon>Cellulomonadaceae</taxon>
        <taxon>Cellulomonas</taxon>
    </lineage>
</organism>
<sequence>MAARPWTTDEDTRLRELHAAGRTLGDTATEMGRGKGTISRHAARLGLGWDRAQTKDATKAKKLDAEARRAQLKLDLLDDAARLREQLWKPTKVFSFGGKDNTFNSRELPQPPHVDQLKLVQATSAAINAYGRLEQLDIAADTDDATSLLAQLGRALGIDDGTPAS</sequence>
<evidence type="ECO:0000313" key="2">
    <source>
        <dbReference type="Proteomes" id="UP000308121"/>
    </source>
</evidence>
<protein>
    <submittedName>
        <fullName evidence="1">Helix-turn-helix domain-containing protein</fullName>
    </submittedName>
</protein>
<dbReference type="OrthoDB" id="4551805at2"/>
<dbReference type="Proteomes" id="UP000308121">
    <property type="component" value="Unassembled WGS sequence"/>
</dbReference>
<comment type="caution">
    <text evidence="1">The sequence shown here is derived from an EMBL/GenBank/DDBJ whole genome shotgun (WGS) entry which is preliminary data.</text>
</comment>